<proteinExistence type="predicted"/>
<sequence>AARPEASRPPSRRRGRPVVEREEDIGISLQAARKANRPGRRGFAPPGTRPGGGGFSSCRCRRPAPDPRRRGAPAPG</sequence>
<keyword evidence="3" id="KW-1185">Reference proteome</keyword>
<gene>
    <name evidence="2" type="ORF">HMPREF0731_2691</name>
</gene>
<dbReference type="HOGENOM" id="CLU_2644056_0_0_5"/>
<evidence type="ECO:0000256" key="1">
    <source>
        <dbReference type="SAM" id="MobiDB-lite"/>
    </source>
</evidence>
<protein>
    <submittedName>
        <fullName evidence="2">Uncharacterized protein</fullName>
    </submittedName>
</protein>
<name>D5RNN0_9PROT</name>
<dbReference type="AlphaFoldDB" id="D5RNN0"/>
<feature type="region of interest" description="Disordered" evidence="1">
    <location>
        <begin position="1"/>
        <end position="76"/>
    </location>
</feature>
<comment type="caution">
    <text evidence="2">The sequence shown here is derived from an EMBL/GenBank/DDBJ whole genome shotgun (WGS) entry which is preliminary data.</text>
</comment>
<dbReference type="Proteomes" id="UP000005324">
    <property type="component" value="Unassembled WGS sequence"/>
</dbReference>
<accession>D5RNN0</accession>
<dbReference type="EMBL" id="ADVL01000515">
    <property type="protein sequence ID" value="EFH11088.1"/>
    <property type="molecule type" value="Genomic_DNA"/>
</dbReference>
<feature type="non-terminal residue" evidence="2">
    <location>
        <position position="1"/>
    </location>
</feature>
<evidence type="ECO:0000313" key="3">
    <source>
        <dbReference type="Proteomes" id="UP000005324"/>
    </source>
</evidence>
<organism evidence="2 3">
    <name type="scientific">Pseudoroseomonas cervicalis ATCC 49957</name>
    <dbReference type="NCBI Taxonomy" id="525371"/>
    <lineage>
        <taxon>Bacteria</taxon>
        <taxon>Pseudomonadati</taxon>
        <taxon>Pseudomonadota</taxon>
        <taxon>Alphaproteobacteria</taxon>
        <taxon>Acetobacterales</taxon>
        <taxon>Roseomonadaceae</taxon>
        <taxon>Roseomonas</taxon>
    </lineage>
</organism>
<reference evidence="2 3" key="1">
    <citation type="submission" date="2010-04" db="EMBL/GenBank/DDBJ databases">
        <authorList>
            <person name="Qin X."/>
            <person name="Bachman B."/>
            <person name="Battles P."/>
            <person name="Bell A."/>
            <person name="Bess C."/>
            <person name="Bickham C."/>
            <person name="Chaboub L."/>
            <person name="Chen D."/>
            <person name="Coyle M."/>
            <person name="Deiros D.R."/>
            <person name="Dinh H."/>
            <person name="Forbes L."/>
            <person name="Fowler G."/>
            <person name="Francisco L."/>
            <person name="Fu Q."/>
            <person name="Gubbala S."/>
            <person name="Hale W."/>
            <person name="Han Y."/>
            <person name="Hemphill L."/>
            <person name="Highlander S.K."/>
            <person name="Hirani K."/>
            <person name="Hogues M."/>
            <person name="Jackson L."/>
            <person name="Jakkamsetti A."/>
            <person name="Javaid M."/>
            <person name="Jiang H."/>
            <person name="Korchina V."/>
            <person name="Kovar C."/>
            <person name="Lara F."/>
            <person name="Lee S."/>
            <person name="Mata R."/>
            <person name="Mathew T."/>
            <person name="Moen C."/>
            <person name="Morales K."/>
            <person name="Munidasa M."/>
            <person name="Nazareth L."/>
            <person name="Ngo R."/>
            <person name="Nguyen L."/>
            <person name="Okwuonu G."/>
            <person name="Ongeri F."/>
            <person name="Patil S."/>
            <person name="Petrosino J."/>
            <person name="Pham C."/>
            <person name="Pham P."/>
            <person name="Pu L.-L."/>
            <person name="Puazo M."/>
            <person name="Raj R."/>
            <person name="Reid J."/>
            <person name="Rouhana J."/>
            <person name="Saada N."/>
            <person name="Shang Y."/>
            <person name="Simmons D."/>
            <person name="Thornton R."/>
            <person name="Warren J."/>
            <person name="Weissenberger G."/>
            <person name="Zhang J."/>
            <person name="Zhang L."/>
            <person name="Zhou C."/>
            <person name="Zhu D."/>
            <person name="Muzny D."/>
            <person name="Worley K."/>
            <person name="Gibbs R."/>
        </authorList>
    </citation>
    <scope>NUCLEOTIDE SEQUENCE [LARGE SCALE GENOMIC DNA]</scope>
    <source>
        <strain evidence="2 3">ATCC 49957</strain>
    </source>
</reference>
<evidence type="ECO:0000313" key="2">
    <source>
        <dbReference type="EMBL" id="EFH11088.1"/>
    </source>
</evidence>